<sequence length="56" mass="6500">MARTKSRVSIELGVQRWKLCDEVRPVGRDDEMIGIKMDGFKEKGLRMNLMVENGFK</sequence>
<gene>
    <name evidence="1" type="ORF">PIB30_065653</name>
</gene>
<keyword evidence="2" id="KW-1185">Reference proteome</keyword>
<comment type="caution">
    <text evidence="1">The sequence shown here is derived from an EMBL/GenBank/DDBJ whole genome shotgun (WGS) entry which is preliminary data.</text>
</comment>
<evidence type="ECO:0000313" key="2">
    <source>
        <dbReference type="Proteomes" id="UP001341840"/>
    </source>
</evidence>
<dbReference type="EMBL" id="JASCZI010121486">
    <property type="protein sequence ID" value="MED6161941.1"/>
    <property type="molecule type" value="Genomic_DNA"/>
</dbReference>
<evidence type="ECO:0000313" key="1">
    <source>
        <dbReference type="EMBL" id="MED6161941.1"/>
    </source>
</evidence>
<name>A0ABU6UL26_9FABA</name>
<dbReference type="Proteomes" id="UP001341840">
    <property type="component" value="Unassembled WGS sequence"/>
</dbReference>
<accession>A0ABU6UL26</accession>
<proteinExistence type="predicted"/>
<protein>
    <submittedName>
        <fullName evidence="1">Uncharacterized protein</fullName>
    </submittedName>
</protein>
<organism evidence="1 2">
    <name type="scientific">Stylosanthes scabra</name>
    <dbReference type="NCBI Taxonomy" id="79078"/>
    <lineage>
        <taxon>Eukaryota</taxon>
        <taxon>Viridiplantae</taxon>
        <taxon>Streptophyta</taxon>
        <taxon>Embryophyta</taxon>
        <taxon>Tracheophyta</taxon>
        <taxon>Spermatophyta</taxon>
        <taxon>Magnoliopsida</taxon>
        <taxon>eudicotyledons</taxon>
        <taxon>Gunneridae</taxon>
        <taxon>Pentapetalae</taxon>
        <taxon>rosids</taxon>
        <taxon>fabids</taxon>
        <taxon>Fabales</taxon>
        <taxon>Fabaceae</taxon>
        <taxon>Papilionoideae</taxon>
        <taxon>50 kb inversion clade</taxon>
        <taxon>dalbergioids sensu lato</taxon>
        <taxon>Dalbergieae</taxon>
        <taxon>Pterocarpus clade</taxon>
        <taxon>Stylosanthes</taxon>
    </lineage>
</organism>
<reference evidence="1 2" key="1">
    <citation type="journal article" date="2023" name="Plants (Basel)">
        <title>Bridging the Gap: Combining Genomics and Transcriptomics Approaches to Understand Stylosanthes scabra, an Orphan Legume from the Brazilian Caatinga.</title>
        <authorList>
            <person name="Ferreira-Neto J.R.C."/>
            <person name="da Silva M.D."/>
            <person name="Binneck E."/>
            <person name="de Melo N.F."/>
            <person name="da Silva R.H."/>
            <person name="de Melo A.L.T.M."/>
            <person name="Pandolfi V."/>
            <person name="Bustamante F.O."/>
            <person name="Brasileiro-Vidal A.C."/>
            <person name="Benko-Iseppon A.M."/>
        </authorList>
    </citation>
    <scope>NUCLEOTIDE SEQUENCE [LARGE SCALE GENOMIC DNA]</scope>
    <source>
        <tissue evidence="1">Leaves</tissue>
    </source>
</reference>